<gene>
    <name evidence="3" type="ORF">ACEZDB_04795</name>
</gene>
<proteinExistence type="inferred from homology"/>
<keyword evidence="2" id="KW-0378">Hydrolase</keyword>
<organism evidence="3 4">
    <name type="scientific">Streptacidiphilus alkalitolerans</name>
    <dbReference type="NCBI Taxonomy" id="3342712"/>
    <lineage>
        <taxon>Bacteria</taxon>
        <taxon>Bacillati</taxon>
        <taxon>Actinomycetota</taxon>
        <taxon>Actinomycetes</taxon>
        <taxon>Kitasatosporales</taxon>
        <taxon>Streptomycetaceae</taxon>
        <taxon>Streptacidiphilus</taxon>
    </lineage>
</organism>
<dbReference type="InterPro" id="IPR031100">
    <property type="entry name" value="LOG_fam"/>
</dbReference>
<dbReference type="Gene3D" id="3.40.50.450">
    <property type="match status" value="1"/>
</dbReference>
<comment type="catalytic activity">
    <reaction evidence="2">
        <text>N(6)-(dimethylallyl)adenosine 5'-phosphate + H2O = N(6)-dimethylallyladenine + D-ribose 5-phosphate</text>
        <dbReference type="Rhea" id="RHEA:48560"/>
        <dbReference type="ChEBI" id="CHEBI:15377"/>
        <dbReference type="ChEBI" id="CHEBI:17660"/>
        <dbReference type="ChEBI" id="CHEBI:57526"/>
        <dbReference type="ChEBI" id="CHEBI:78346"/>
        <dbReference type="EC" id="3.2.2.n1"/>
    </reaction>
</comment>
<dbReference type="NCBIfam" id="TIGR00730">
    <property type="entry name" value="Rossman fold protein, TIGR00730 family"/>
    <property type="match status" value="1"/>
</dbReference>
<dbReference type="RefSeq" id="WP_380548983.1">
    <property type="nucleotide sequence ID" value="NZ_JBHEZY010000001.1"/>
</dbReference>
<dbReference type="Proteomes" id="UP001592530">
    <property type="component" value="Unassembled WGS sequence"/>
</dbReference>
<keyword evidence="2" id="KW-0203">Cytokinin biosynthesis</keyword>
<reference evidence="3 4" key="1">
    <citation type="submission" date="2024-09" db="EMBL/GenBank/DDBJ databases">
        <authorList>
            <person name="Lee S.D."/>
        </authorList>
    </citation>
    <scope>NUCLEOTIDE SEQUENCE [LARGE SCALE GENOMIC DNA]</scope>
    <source>
        <strain evidence="3 4">N1-3</strain>
    </source>
</reference>
<comment type="caution">
    <text evidence="3">The sequence shown here is derived from an EMBL/GenBank/DDBJ whole genome shotgun (WGS) entry which is preliminary data.</text>
</comment>
<evidence type="ECO:0000256" key="1">
    <source>
        <dbReference type="ARBA" id="ARBA00006763"/>
    </source>
</evidence>
<dbReference type="EC" id="3.2.2.n1" evidence="2"/>
<dbReference type="PANTHER" id="PTHR31223">
    <property type="entry name" value="LOG FAMILY PROTEIN YJL055W"/>
    <property type="match status" value="1"/>
</dbReference>
<comment type="similarity">
    <text evidence="1 2">Belongs to the LOG family.</text>
</comment>
<sequence>MNVTVFCSAFDLDERYTGPAREFARLLGERGHTLVWGGSHAGLMGLVADEAKAVGGKLVGVSVELLAHKTYQGADELVMTRDLAERKAVLLARADAIVVLVGGLGTLDEVTEVVELKKHGLHIKPVVLLDTEGFYQGLRTQLDRMEAEGFLPKPLDQLVRFAQDPAEALALLEG</sequence>
<dbReference type="EMBL" id="JBHEZY010000001">
    <property type="protein sequence ID" value="MFC1429976.1"/>
    <property type="molecule type" value="Genomic_DNA"/>
</dbReference>
<dbReference type="PANTHER" id="PTHR31223:SF70">
    <property type="entry name" value="LOG FAMILY PROTEIN YJL055W"/>
    <property type="match status" value="1"/>
</dbReference>
<evidence type="ECO:0000313" key="3">
    <source>
        <dbReference type="EMBL" id="MFC1429976.1"/>
    </source>
</evidence>
<evidence type="ECO:0000256" key="2">
    <source>
        <dbReference type="RuleBase" id="RU363015"/>
    </source>
</evidence>
<dbReference type="Pfam" id="PF03641">
    <property type="entry name" value="Lysine_decarbox"/>
    <property type="match status" value="1"/>
</dbReference>
<comment type="catalytic activity">
    <reaction evidence="2">
        <text>9-ribosyl-trans-zeatin 5'-phosphate + H2O = trans-zeatin + D-ribose 5-phosphate</text>
        <dbReference type="Rhea" id="RHEA:48564"/>
        <dbReference type="ChEBI" id="CHEBI:15377"/>
        <dbReference type="ChEBI" id="CHEBI:16522"/>
        <dbReference type="ChEBI" id="CHEBI:78346"/>
        <dbReference type="ChEBI" id="CHEBI:87947"/>
        <dbReference type="EC" id="3.2.2.n1"/>
    </reaction>
</comment>
<protein>
    <recommendedName>
        <fullName evidence="2">Cytokinin riboside 5'-monophosphate phosphoribohydrolase</fullName>
        <ecNumber evidence="2">3.2.2.n1</ecNumber>
    </recommendedName>
</protein>
<name>A0ABV6WVH9_9ACTN</name>
<dbReference type="InterPro" id="IPR005269">
    <property type="entry name" value="LOG"/>
</dbReference>
<accession>A0ABV6WVH9</accession>
<evidence type="ECO:0000313" key="4">
    <source>
        <dbReference type="Proteomes" id="UP001592530"/>
    </source>
</evidence>
<dbReference type="SUPFAM" id="SSF102405">
    <property type="entry name" value="MCP/YpsA-like"/>
    <property type="match status" value="1"/>
</dbReference>